<feature type="region of interest" description="Disordered" evidence="1">
    <location>
        <begin position="155"/>
        <end position="174"/>
    </location>
</feature>
<dbReference type="InterPro" id="IPR036388">
    <property type="entry name" value="WH-like_DNA-bd_sf"/>
</dbReference>
<dbReference type="SMART" id="SM00418">
    <property type="entry name" value="HTH_ARSR"/>
    <property type="match status" value="1"/>
</dbReference>
<dbReference type="PANTHER" id="PTHR39168:SF1">
    <property type="entry name" value="TRANSCRIPTIONAL REGULATORY PROTEIN"/>
    <property type="match status" value="1"/>
</dbReference>
<accession>A0A158JA01</accession>
<name>A0A158JA01_CABCO</name>
<evidence type="ECO:0000313" key="3">
    <source>
        <dbReference type="EMBL" id="SAL65545.1"/>
    </source>
</evidence>
<protein>
    <submittedName>
        <fullName evidence="3">ArsR family transcriptional regulator</fullName>
    </submittedName>
</protein>
<dbReference type="AlphaFoldDB" id="A0A158JA01"/>
<dbReference type="InterPro" id="IPR001845">
    <property type="entry name" value="HTH_ArsR_DNA-bd_dom"/>
</dbReference>
<dbReference type="SUPFAM" id="SSF46785">
    <property type="entry name" value="Winged helix' DNA-binding domain"/>
    <property type="match status" value="1"/>
</dbReference>
<feature type="domain" description="HTH arsR-type" evidence="2">
    <location>
        <begin position="10"/>
        <end position="105"/>
    </location>
</feature>
<dbReference type="GO" id="GO:0046686">
    <property type="term" value="P:response to cadmium ion"/>
    <property type="evidence" value="ECO:0007669"/>
    <property type="project" value="TreeGrafter"/>
</dbReference>
<evidence type="ECO:0000256" key="1">
    <source>
        <dbReference type="SAM" id="MobiDB-lite"/>
    </source>
</evidence>
<dbReference type="InterPro" id="IPR052543">
    <property type="entry name" value="HTH_Metal-responsive_Reg"/>
</dbReference>
<dbReference type="EMBL" id="FCNY02000022">
    <property type="protein sequence ID" value="SAL65545.1"/>
    <property type="molecule type" value="Genomic_DNA"/>
</dbReference>
<dbReference type="InterPro" id="IPR011991">
    <property type="entry name" value="ArsR-like_HTH"/>
</dbReference>
<dbReference type="GO" id="GO:0097063">
    <property type="term" value="F:cadmium ion sensor activity"/>
    <property type="evidence" value="ECO:0007669"/>
    <property type="project" value="TreeGrafter"/>
</dbReference>
<keyword evidence="4" id="KW-1185">Reference proteome</keyword>
<gene>
    <name evidence="3" type="ORF">AWB70_06146</name>
</gene>
<reference evidence="4" key="1">
    <citation type="submission" date="2016-01" db="EMBL/GenBank/DDBJ databases">
        <authorList>
            <person name="Peeters C."/>
        </authorList>
    </citation>
    <scope>NUCLEOTIDE SEQUENCE [LARGE SCALE GENOMIC DNA]</scope>
</reference>
<proteinExistence type="predicted"/>
<dbReference type="CDD" id="cd00090">
    <property type="entry name" value="HTH_ARSR"/>
    <property type="match status" value="1"/>
</dbReference>
<organism evidence="3 4">
    <name type="scientific">Caballeronia cordobensis</name>
    <name type="common">Burkholderia cordobensis</name>
    <dbReference type="NCBI Taxonomy" id="1353886"/>
    <lineage>
        <taxon>Bacteria</taxon>
        <taxon>Pseudomonadati</taxon>
        <taxon>Pseudomonadota</taxon>
        <taxon>Betaproteobacteria</taxon>
        <taxon>Burkholderiales</taxon>
        <taxon>Burkholderiaceae</taxon>
        <taxon>Caballeronia</taxon>
    </lineage>
</organism>
<dbReference type="RefSeq" id="WP_053568587.1">
    <property type="nucleotide sequence ID" value="NZ_FCNY02000022.1"/>
</dbReference>
<evidence type="ECO:0000259" key="2">
    <source>
        <dbReference type="PROSITE" id="PS50987"/>
    </source>
</evidence>
<feature type="compositionally biased region" description="Low complexity" evidence="1">
    <location>
        <begin position="157"/>
        <end position="166"/>
    </location>
</feature>
<dbReference type="PROSITE" id="PS50987">
    <property type="entry name" value="HTH_ARSR_2"/>
    <property type="match status" value="1"/>
</dbReference>
<dbReference type="GO" id="GO:0032791">
    <property type="term" value="F:lead ion binding"/>
    <property type="evidence" value="ECO:0007669"/>
    <property type="project" value="TreeGrafter"/>
</dbReference>
<evidence type="ECO:0000313" key="4">
    <source>
        <dbReference type="Proteomes" id="UP000054740"/>
    </source>
</evidence>
<dbReference type="GO" id="GO:0003677">
    <property type="term" value="F:DNA binding"/>
    <property type="evidence" value="ECO:0007669"/>
    <property type="project" value="TreeGrafter"/>
</dbReference>
<dbReference type="Gene3D" id="1.10.10.10">
    <property type="entry name" value="Winged helix-like DNA-binding domain superfamily/Winged helix DNA-binding domain"/>
    <property type="match status" value="1"/>
</dbReference>
<dbReference type="Proteomes" id="UP000054740">
    <property type="component" value="Unassembled WGS sequence"/>
</dbReference>
<dbReference type="GO" id="GO:0010288">
    <property type="term" value="P:response to lead ion"/>
    <property type="evidence" value="ECO:0007669"/>
    <property type="project" value="TreeGrafter"/>
</dbReference>
<dbReference type="InterPro" id="IPR036390">
    <property type="entry name" value="WH_DNA-bd_sf"/>
</dbReference>
<dbReference type="GO" id="GO:0003700">
    <property type="term" value="F:DNA-binding transcription factor activity"/>
    <property type="evidence" value="ECO:0007669"/>
    <property type="project" value="InterPro"/>
</dbReference>
<sequence length="260" mass="28376">MNSLLDDTDSRVRHFPGLSRIGALIADPGRAAMLWSLMDGTARPAGELTMIAGLSPSAASGHLARLTEGGLLALEVSGRHRYYRIATPDIAAAIEALANLARASAPQRTPERPPSAVPVEMRFARTCYDHLAGELAVQLFDRMIARNWLAAADDRTQSQSQTQTQTHGPAALDTTPEGAQAFAELGIDMKAQRARRRRFACTCIDWSERRPHLGGALGAAFLEACESHGWIEHTAKRRVLRVTPAGHRHFEDFLSARPVR</sequence>
<dbReference type="PANTHER" id="PTHR39168">
    <property type="entry name" value="TRANSCRIPTIONAL REGULATOR-RELATED"/>
    <property type="match status" value="1"/>
</dbReference>